<evidence type="ECO:0000256" key="2">
    <source>
        <dbReference type="ARBA" id="ARBA00022723"/>
    </source>
</evidence>
<dbReference type="Gene3D" id="2.60.40.420">
    <property type="entry name" value="Cupredoxins - blue copper proteins"/>
    <property type="match status" value="3"/>
</dbReference>
<evidence type="ECO:0000256" key="1">
    <source>
        <dbReference type="ARBA" id="ARBA00010609"/>
    </source>
</evidence>
<dbReference type="InterPro" id="IPR002355">
    <property type="entry name" value="Cu_oxidase_Cu_BS"/>
</dbReference>
<reference evidence="11 12" key="1">
    <citation type="journal article" date="2018" name="Front. Microbiol.">
        <title>Genomic and genetic insights into a cosmopolitan fungus, Paecilomyces variotii (Eurotiales).</title>
        <authorList>
            <person name="Urquhart A.S."/>
            <person name="Mondo S.J."/>
            <person name="Makela M.R."/>
            <person name="Hane J.K."/>
            <person name="Wiebenga A."/>
            <person name="He G."/>
            <person name="Mihaltcheva S."/>
            <person name="Pangilinan J."/>
            <person name="Lipzen A."/>
            <person name="Barry K."/>
            <person name="de Vries R.P."/>
            <person name="Grigoriev I.V."/>
            <person name="Idnurm A."/>
        </authorList>
    </citation>
    <scope>NUCLEOTIDE SEQUENCE [LARGE SCALE GENOMIC DNA]</scope>
    <source>
        <strain evidence="11 12">CBS 101075</strain>
    </source>
</reference>
<dbReference type="PANTHER" id="PTHR11709:SF488">
    <property type="entry name" value="LACCASE-RELATED"/>
    <property type="match status" value="1"/>
</dbReference>
<dbReference type="GO" id="GO:0005507">
    <property type="term" value="F:copper ion binding"/>
    <property type="evidence" value="ECO:0007669"/>
    <property type="project" value="InterPro"/>
</dbReference>
<feature type="chain" id="PRO_5019411899" evidence="7">
    <location>
        <begin position="17"/>
        <end position="602"/>
    </location>
</feature>
<dbReference type="Pfam" id="PF07732">
    <property type="entry name" value="Cu-oxidase_3"/>
    <property type="match status" value="1"/>
</dbReference>
<dbReference type="InterPro" id="IPR033138">
    <property type="entry name" value="Cu_oxidase_CS"/>
</dbReference>
<dbReference type="PROSITE" id="PS00080">
    <property type="entry name" value="MULTICOPPER_OXIDASE2"/>
    <property type="match status" value="1"/>
</dbReference>
<feature type="domain" description="Plastocyanin-like" evidence="8">
    <location>
        <begin position="181"/>
        <end position="380"/>
    </location>
</feature>
<organism evidence="11 12">
    <name type="scientific">Byssochlamys spectabilis</name>
    <name type="common">Paecilomyces variotii</name>
    <dbReference type="NCBI Taxonomy" id="264951"/>
    <lineage>
        <taxon>Eukaryota</taxon>
        <taxon>Fungi</taxon>
        <taxon>Dikarya</taxon>
        <taxon>Ascomycota</taxon>
        <taxon>Pezizomycotina</taxon>
        <taxon>Eurotiomycetes</taxon>
        <taxon>Eurotiomycetidae</taxon>
        <taxon>Eurotiales</taxon>
        <taxon>Thermoascaceae</taxon>
        <taxon>Paecilomyces</taxon>
    </lineage>
</organism>
<feature type="domain" description="Plastocyanin-like" evidence="10">
    <location>
        <begin position="39"/>
        <end position="152"/>
    </location>
</feature>
<gene>
    <name evidence="11" type="ORF">C8Q69DRAFT_488445</name>
</gene>
<dbReference type="FunFam" id="2.60.40.420:FF:000061">
    <property type="entry name" value="Laccase TilA"/>
    <property type="match status" value="1"/>
</dbReference>
<dbReference type="InterPro" id="IPR011707">
    <property type="entry name" value="Cu-oxidase-like_N"/>
</dbReference>
<dbReference type="GeneID" id="39601327"/>
<evidence type="ECO:0000256" key="7">
    <source>
        <dbReference type="SAM" id="SignalP"/>
    </source>
</evidence>
<name>A0A443HKJ4_BYSSP</name>
<dbReference type="InterPro" id="IPR008972">
    <property type="entry name" value="Cupredoxin"/>
</dbReference>
<dbReference type="CDD" id="cd13876">
    <property type="entry name" value="CuRO_2_Abr2_like"/>
    <property type="match status" value="1"/>
</dbReference>
<dbReference type="SUPFAM" id="SSF49503">
    <property type="entry name" value="Cupredoxins"/>
    <property type="match status" value="3"/>
</dbReference>
<evidence type="ECO:0000259" key="10">
    <source>
        <dbReference type="Pfam" id="PF07732"/>
    </source>
</evidence>
<dbReference type="RefSeq" id="XP_028481960.1">
    <property type="nucleotide sequence ID" value="XM_028632050.1"/>
</dbReference>
<evidence type="ECO:0000313" key="11">
    <source>
        <dbReference type="EMBL" id="RWQ92315.1"/>
    </source>
</evidence>
<keyword evidence="4" id="KW-0560">Oxidoreductase</keyword>
<dbReference type="FunFam" id="2.60.40.420:FF:000036">
    <property type="entry name" value="L-ascorbate oxidase"/>
    <property type="match status" value="1"/>
</dbReference>
<sequence length="602" mass="66110">MLFLLSLLGLLHWVHAVPTLSANVSATARTPVQFAITLTQSEVYHDGFKRPGGILMNGQFPGPMLELRQGDDVEFTVWNLLPYATTVHFHGIDQLGTPWSDGVPGVSQKGIQPGEFFVYKWTATQYGSYFYHAHERSHIEDGLVGPIYIKPADSVERPFALISNDSNELEAMRKAEENTRPLVLSDWRHLPSEQVWQAEEATGLDAFCASSLLINGKGSVNCLSRATIDEFTSPALKQLLNGTQLTDMGCIPPTIVATQGPYPHNFSAIPPGLFSGCEPTEGSTEILTVDPHDGYVSWDLIGANSLLNIAFSIDEHPMYIYAVDGRYVEPQLVDAVTITNGRRFSVLVKLDKPAGDYTVRFVVNGLSQMMNGSAILTYVNAVKTQSGPSEPYINLVGSNATADVTFQNESAMVPFPVETPAQTADQTFILSLNHYNASYRWTLGNSSYPLSLEESQPLLFYPDSPAAYNDLTIRTKNGTWVDFIFNVTGPVQPPHPIHKHSNKFFLLGSGEGAWTYASVSEAMQHIPHSLNLKNPPLLDTSYTPAAATGPTWMAIRYQVTNPGAFLMHCHIQVHQSGGMALAILDGVDAWPTIPLEYQLHSL</sequence>
<dbReference type="GO" id="GO:0016491">
    <property type="term" value="F:oxidoreductase activity"/>
    <property type="evidence" value="ECO:0007669"/>
    <property type="project" value="UniProtKB-KW"/>
</dbReference>
<feature type="domain" description="Plastocyanin-like" evidence="9">
    <location>
        <begin position="468"/>
        <end position="585"/>
    </location>
</feature>
<evidence type="ECO:0000259" key="9">
    <source>
        <dbReference type="Pfam" id="PF07731"/>
    </source>
</evidence>
<dbReference type="PROSITE" id="PS00079">
    <property type="entry name" value="MULTICOPPER_OXIDASE1"/>
    <property type="match status" value="1"/>
</dbReference>
<keyword evidence="12" id="KW-1185">Reference proteome</keyword>
<dbReference type="InterPro" id="IPR045087">
    <property type="entry name" value="Cu-oxidase_fam"/>
</dbReference>
<dbReference type="AlphaFoldDB" id="A0A443HKJ4"/>
<comment type="similarity">
    <text evidence="1">Belongs to the multicopper oxidase family.</text>
</comment>
<dbReference type="VEuPathDB" id="FungiDB:C8Q69DRAFT_488445"/>
<keyword evidence="3 7" id="KW-0732">Signal</keyword>
<keyword evidence="6" id="KW-0325">Glycoprotein</keyword>
<evidence type="ECO:0000256" key="4">
    <source>
        <dbReference type="ARBA" id="ARBA00023002"/>
    </source>
</evidence>
<evidence type="ECO:0000256" key="3">
    <source>
        <dbReference type="ARBA" id="ARBA00022729"/>
    </source>
</evidence>
<dbReference type="CDD" id="cd13898">
    <property type="entry name" value="CuRO_3_Abr2_like"/>
    <property type="match status" value="1"/>
</dbReference>
<evidence type="ECO:0000256" key="5">
    <source>
        <dbReference type="ARBA" id="ARBA00023008"/>
    </source>
</evidence>
<dbReference type="CDD" id="cd13850">
    <property type="entry name" value="CuRO_1_Abr2_like"/>
    <property type="match status" value="1"/>
</dbReference>
<feature type="signal peptide" evidence="7">
    <location>
        <begin position="1"/>
        <end position="16"/>
    </location>
</feature>
<keyword evidence="5" id="KW-0186">Copper</keyword>
<dbReference type="Proteomes" id="UP000283841">
    <property type="component" value="Unassembled WGS sequence"/>
</dbReference>
<comment type="caution">
    <text evidence="11">The sequence shown here is derived from an EMBL/GenBank/DDBJ whole genome shotgun (WGS) entry which is preliminary data.</text>
</comment>
<proteinExistence type="inferred from homology"/>
<dbReference type="Pfam" id="PF00394">
    <property type="entry name" value="Cu-oxidase"/>
    <property type="match status" value="1"/>
</dbReference>
<evidence type="ECO:0000313" key="12">
    <source>
        <dbReference type="Proteomes" id="UP000283841"/>
    </source>
</evidence>
<protein>
    <submittedName>
        <fullName evidence="11">Cupredoxin</fullName>
    </submittedName>
</protein>
<evidence type="ECO:0000256" key="6">
    <source>
        <dbReference type="ARBA" id="ARBA00023180"/>
    </source>
</evidence>
<dbReference type="InterPro" id="IPR011706">
    <property type="entry name" value="Cu-oxidase_C"/>
</dbReference>
<keyword evidence="2" id="KW-0479">Metal-binding</keyword>
<dbReference type="STRING" id="264951.A0A443HKJ4"/>
<dbReference type="InterPro" id="IPR001117">
    <property type="entry name" value="Cu-oxidase_2nd"/>
</dbReference>
<dbReference type="EMBL" id="RCNU01000013">
    <property type="protein sequence ID" value="RWQ92315.1"/>
    <property type="molecule type" value="Genomic_DNA"/>
</dbReference>
<dbReference type="PANTHER" id="PTHR11709">
    <property type="entry name" value="MULTI-COPPER OXIDASE"/>
    <property type="match status" value="1"/>
</dbReference>
<evidence type="ECO:0000259" key="8">
    <source>
        <dbReference type="Pfam" id="PF00394"/>
    </source>
</evidence>
<dbReference type="Pfam" id="PF07731">
    <property type="entry name" value="Cu-oxidase_2"/>
    <property type="match status" value="1"/>
</dbReference>
<accession>A0A443HKJ4</accession>